<feature type="active site" description="Acyl-thioester intermediate" evidence="2">
    <location>
        <position position="201"/>
    </location>
</feature>
<dbReference type="GO" id="GO:0016787">
    <property type="term" value="F:hydrolase activity"/>
    <property type="evidence" value="ECO:0007669"/>
    <property type="project" value="UniProtKB-KW"/>
</dbReference>
<dbReference type="NCBIfam" id="NF033747">
    <property type="entry name" value="class_E_sortase"/>
    <property type="match status" value="1"/>
</dbReference>
<dbReference type="Pfam" id="PF04203">
    <property type="entry name" value="Sortase"/>
    <property type="match status" value="1"/>
</dbReference>
<dbReference type="Proteomes" id="UP000307380">
    <property type="component" value="Unassembled WGS sequence"/>
</dbReference>
<evidence type="ECO:0000256" key="1">
    <source>
        <dbReference type="ARBA" id="ARBA00022801"/>
    </source>
</evidence>
<proteinExistence type="predicted"/>
<dbReference type="AlphaFoldDB" id="A0A4S4FTJ9"/>
<dbReference type="OrthoDB" id="5242879at2"/>
<keyword evidence="4" id="KW-0812">Transmembrane</keyword>
<keyword evidence="6" id="KW-1185">Reference proteome</keyword>
<reference evidence="5 6" key="1">
    <citation type="submission" date="2019-04" db="EMBL/GenBank/DDBJ databases">
        <authorList>
            <person name="Jiang L."/>
        </authorList>
    </citation>
    <scope>NUCLEOTIDE SEQUENCE [LARGE SCALE GENOMIC DNA]</scope>
    <source>
        <strain evidence="5 6">YIM 131861</strain>
    </source>
</reference>
<evidence type="ECO:0000313" key="6">
    <source>
        <dbReference type="Proteomes" id="UP000307380"/>
    </source>
</evidence>
<evidence type="ECO:0000313" key="5">
    <source>
        <dbReference type="EMBL" id="THG34089.1"/>
    </source>
</evidence>
<keyword evidence="4" id="KW-0472">Membrane</keyword>
<keyword evidence="4" id="KW-1133">Transmembrane helix</keyword>
<dbReference type="InterPro" id="IPR053465">
    <property type="entry name" value="Sortase_Class_E"/>
</dbReference>
<organism evidence="5 6">
    <name type="scientific">Orlajensenia flava</name>
    <dbReference type="NCBI Taxonomy" id="2565934"/>
    <lineage>
        <taxon>Bacteria</taxon>
        <taxon>Bacillati</taxon>
        <taxon>Actinomycetota</taxon>
        <taxon>Actinomycetes</taxon>
        <taxon>Micrococcales</taxon>
        <taxon>Microbacteriaceae</taxon>
        <taxon>Orlajensenia</taxon>
    </lineage>
</organism>
<dbReference type="SUPFAM" id="SSF63817">
    <property type="entry name" value="Sortase"/>
    <property type="match status" value="1"/>
</dbReference>
<dbReference type="InterPro" id="IPR005754">
    <property type="entry name" value="Sortase"/>
</dbReference>
<feature type="active site" description="Proton donor/acceptor" evidence="2">
    <location>
        <position position="133"/>
    </location>
</feature>
<sequence>MFSVLGEVLITAGVLVLLFIGWQLWWNDWVTAGQQTKAASEQSQKWIEQAHAQGDGSTPTPTAGSFGDPPVEAAVGEGKQFGILFVPRFGSSYQRNIAEGTGTDVLNSTKLGIGHYPQTQMPGAVGNFVIASHRSAYGGGMHVLNEFQLGDPIVVQTQDGWYTYRFRNLQYVTADHVSVLDPVPDTDGAAAGDRLITLTTCNPLYSTAERMIAYGVFDSWRPTSAGPPSEIASLVAAEPAAG</sequence>
<keyword evidence="1" id="KW-0378">Hydrolase</keyword>
<dbReference type="Gene3D" id="2.40.260.10">
    <property type="entry name" value="Sortase"/>
    <property type="match status" value="1"/>
</dbReference>
<feature type="transmembrane region" description="Helical" evidence="4">
    <location>
        <begin position="7"/>
        <end position="26"/>
    </location>
</feature>
<name>A0A4S4FTJ9_9MICO</name>
<dbReference type="InterPro" id="IPR042003">
    <property type="entry name" value="Sortase_E"/>
</dbReference>
<evidence type="ECO:0000256" key="3">
    <source>
        <dbReference type="SAM" id="MobiDB-lite"/>
    </source>
</evidence>
<evidence type="ECO:0000256" key="4">
    <source>
        <dbReference type="SAM" id="Phobius"/>
    </source>
</evidence>
<protein>
    <submittedName>
        <fullName evidence="5">Class E sortase</fullName>
    </submittedName>
</protein>
<accession>A0A4S4FTJ9</accession>
<comment type="caution">
    <text evidence="5">The sequence shown here is derived from an EMBL/GenBank/DDBJ whole genome shotgun (WGS) entry which is preliminary data.</text>
</comment>
<dbReference type="CDD" id="cd05830">
    <property type="entry name" value="Sortase_E"/>
    <property type="match status" value="1"/>
</dbReference>
<feature type="region of interest" description="Disordered" evidence="3">
    <location>
        <begin position="41"/>
        <end position="68"/>
    </location>
</feature>
<gene>
    <name evidence="5" type="ORF">E6C70_11620</name>
</gene>
<evidence type="ECO:0000256" key="2">
    <source>
        <dbReference type="PIRSR" id="PIRSR605754-1"/>
    </source>
</evidence>
<dbReference type="InterPro" id="IPR023365">
    <property type="entry name" value="Sortase_dom-sf"/>
</dbReference>
<dbReference type="EMBL" id="SSSN01000007">
    <property type="protein sequence ID" value="THG34089.1"/>
    <property type="molecule type" value="Genomic_DNA"/>
</dbReference>